<dbReference type="OrthoDB" id="935695at2"/>
<dbReference type="AlphaFoldDB" id="A0A1I3DQW5"/>
<dbReference type="EMBL" id="FOQL01000001">
    <property type="protein sequence ID" value="SFH88891.1"/>
    <property type="molecule type" value="Genomic_DNA"/>
</dbReference>
<evidence type="ECO:0000313" key="2">
    <source>
        <dbReference type="EMBL" id="SFH88891.1"/>
    </source>
</evidence>
<evidence type="ECO:0000313" key="3">
    <source>
        <dbReference type="Proteomes" id="UP000243606"/>
    </source>
</evidence>
<feature type="chain" id="PRO_5017466465" evidence="1">
    <location>
        <begin position="19"/>
        <end position="282"/>
    </location>
</feature>
<reference evidence="3" key="1">
    <citation type="submission" date="2016-10" db="EMBL/GenBank/DDBJ databases">
        <authorList>
            <person name="Varghese N."/>
            <person name="Submissions S."/>
        </authorList>
    </citation>
    <scope>NUCLEOTIDE SEQUENCE [LARGE SCALE GENOMIC DNA]</scope>
    <source>
        <strain evidence="3">LMG 24016</strain>
    </source>
</reference>
<feature type="signal peptide" evidence="1">
    <location>
        <begin position="1"/>
        <end position="18"/>
    </location>
</feature>
<gene>
    <name evidence="2" type="ORF">SAMN05216206_0641</name>
</gene>
<proteinExistence type="predicted"/>
<keyword evidence="1" id="KW-0732">Signal</keyword>
<protein>
    <submittedName>
        <fullName evidence="2">Metallopeptidase</fullName>
    </submittedName>
</protein>
<sequence length="282" mass="32625">MKLTLSALLLSLSGMVHAALPEQALHPDEVRFVTANAEFTLMHEMGHLLISELKLPVLGREEDAADQLGFMGLFLLHERQSDANFYAKLLDVADYWRLEWQRQTPDAPEIHVWDSHALDAQRFFNLACLAYGSDPKNLEWIIQMTGLPDERAFYCPEEYQQVEYAVNWIRQHFTRKRNQPEGHRLRVEYQPPPHHLEGATELLEKVRASGELEAIAERTSSTFALPRDLKLIVTSCGEADAWYNRNSGELTLCYERILYFRELAKKLPRLRQKSLEDAPSRH</sequence>
<dbReference type="Pfam" id="PF14247">
    <property type="entry name" value="DUF4344"/>
    <property type="match status" value="2"/>
</dbReference>
<accession>A0A1I3DQW5</accession>
<keyword evidence="3" id="KW-1185">Reference proteome</keyword>
<dbReference type="STRING" id="425504.SAMN05216206_0641"/>
<evidence type="ECO:0000256" key="1">
    <source>
        <dbReference type="SAM" id="SignalP"/>
    </source>
</evidence>
<dbReference type="Proteomes" id="UP000243606">
    <property type="component" value="Unassembled WGS sequence"/>
</dbReference>
<name>A0A1I3DQW5_9PSED</name>
<organism evidence="2 3">
    <name type="scientific">Pseudomonas guineae</name>
    <dbReference type="NCBI Taxonomy" id="425504"/>
    <lineage>
        <taxon>Bacteria</taxon>
        <taxon>Pseudomonadati</taxon>
        <taxon>Pseudomonadota</taxon>
        <taxon>Gammaproteobacteria</taxon>
        <taxon>Pseudomonadales</taxon>
        <taxon>Pseudomonadaceae</taxon>
        <taxon>Pseudomonas</taxon>
    </lineage>
</organism>
<dbReference type="InterPro" id="IPR025644">
    <property type="entry name" value="DUF4344"/>
</dbReference>